<sequence length="153" mass="16321">MKNKNIIKIGLIVFTLVLVLLPILSTAQFGQGGDWGSGGSGGGGGASTTTCSTAYATAGGLEGIFNYFTCILARSVVPLLFALAFVVFIWGVMQFIMNSADETKRTQGKQFMIWGLIGLVVMFSVWGLVLILRRTIVPNSSNTLFIPGLPEQP</sequence>
<proteinExistence type="predicted"/>
<organism evidence="2 3">
    <name type="scientific">Candidatus Nomurabacteria bacterium RIFCSPHIGHO2_01_FULL_40_20</name>
    <dbReference type="NCBI Taxonomy" id="1801738"/>
    <lineage>
        <taxon>Bacteria</taxon>
        <taxon>Candidatus Nomuraibacteriota</taxon>
    </lineage>
</organism>
<dbReference type="InterPro" id="IPR043993">
    <property type="entry name" value="T4SS_pilin"/>
</dbReference>
<name>A0A1F6V2Q7_9BACT</name>
<keyword evidence="1" id="KW-1133">Transmembrane helix</keyword>
<comment type="caution">
    <text evidence="2">The sequence shown here is derived from an EMBL/GenBank/DDBJ whole genome shotgun (WGS) entry which is preliminary data.</text>
</comment>
<dbReference type="Proteomes" id="UP000178985">
    <property type="component" value="Unassembled WGS sequence"/>
</dbReference>
<keyword evidence="1" id="KW-0472">Membrane</keyword>
<feature type="transmembrane region" description="Helical" evidence="1">
    <location>
        <begin position="111"/>
        <end position="132"/>
    </location>
</feature>
<evidence type="ECO:0000313" key="3">
    <source>
        <dbReference type="Proteomes" id="UP000178985"/>
    </source>
</evidence>
<protein>
    <submittedName>
        <fullName evidence="2">Uncharacterized protein</fullName>
    </submittedName>
</protein>
<dbReference type="EMBL" id="MFTO01000011">
    <property type="protein sequence ID" value="OGI63922.1"/>
    <property type="molecule type" value="Genomic_DNA"/>
</dbReference>
<keyword evidence="1" id="KW-0812">Transmembrane</keyword>
<gene>
    <name evidence="2" type="ORF">A2733_01670</name>
</gene>
<feature type="transmembrane region" description="Helical" evidence="1">
    <location>
        <begin position="64"/>
        <end position="90"/>
    </location>
</feature>
<accession>A0A1F6V2Q7</accession>
<reference evidence="2 3" key="1">
    <citation type="journal article" date="2016" name="Nat. Commun.">
        <title>Thousands of microbial genomes shed light on interconnected biogeochemical processes in an aquifer system.</title>
        <authorList>
            <person name="Anantharaman K."/>
            <person name="Brown C.T."/>
            <person name="Hug L.A."/>
            <person name="Sharon I."/>
            <person name="Castelle C.J."/>
            <person name="Probst A.J."/>
            <person name="Thomas B.C."/>
            <person name="Singh A."/>
            <person name="Wilkins M.J."/>
            <person name="Karaoz U."/>
            <person name="Brodie E.L."/>
            <person name="Williams K.H."/>
            <person name="Hubbard S.S."/>
            <person name="Banfield J.F."/>
        </authorList>
    </citation>
    <scope>NUCLEOTIDE SEQUENCE [LARGE SCALE GENOMIC DNA]</scope>
</reference>
<evidence type="ECO:0000313" key="2">
    <source>
        <dbReference type="EMBL" id="OGI63922.1"/>
    </source>
</evidence>
<evidence type="ECO:0000256" key="1">
    <source>
        <dbReference type="SAM" id="Phobius"/>
    </source>
</evidence>
<dbReference type="Pfam" id="PF18895">
    <property type="entry name" value="T4SS_pilin"/>
    <property type="match status" value="1"/>
</dbReference>
<dbReference type="AlphaFoldDB" id="A0A1F6V2Q7"/>